<evidence type="ECO:0000313" key="3">
    <source>
        <dbReference type="Proteomes" id="UP001501000"/>
    </source>
</evidence>
<keyword evidence="3" id="KW-1185">Reference proteome</keyword>
<sequence>MTNSSSTQTPSAQPQQPYPAPIGPAAAALLPLLILLFVLVVLIIGAGLLYVTIAHPSLATPLTVAVAGVTLVVTIAGAIAAFLAISRS</sequence>
<proteinExistence type="predicted"/>
<organism evidence="2 3">
    <name type="scientific">Streptomyces gulbargensis</name>
    <dbReference type="NCBI Taxonomy" id="364901"/>
    <lineage>
        <taxon>Bacteria</taxon>
        <taxon>Bacillati</taxon>
        <taxon>Actinomycetota</taxon>
        <taxon>Actinomycetes</taxon>
        <taxon>Kitasatosporales</taxon>
        <taxon>Streptomycetaceae</taxon>
        <taxon>Streptomyces</taxon>
    </lineage>
</organism>
<evidence type="ECO:0000256" key="1">
    <source>
        <dbReference type="SAM" id="Phobius"/>
    </source>
</evidence>
<feature type="transmembrane region" description="Helical" evidence="1">
    <location>
        <begin position="25"/>
        <end position="50"/>
    </location>
</feature>
<keyword evidence="1" id="KW-1133">Transmembrane helix</keyword>
<protein>
    <submittedName>
        <fullName evidence="2">Uncharacterized protein</fullName>
    </submittedName>
</protein>
<keyword evidence="1" id="KW-0812">Transmembrane</keyword>
<comment type="caution">
    <text evidence="2">The sequence shown here is derived from an EMBL/GenBank/DDBJ whole genome shotgun (WGS) entry which is preliminary data.</text>
</comment>
<gene>
    <name evidence="2" type="ORF">GCM10022244_18310</name>
</gene>
<keyword evidence="1" id="KW-0472">Membrane</keyword>
<feature type="transmembrane region" description="Helical" evidence="1">
    <location>
        <begin position="62"/>
        <end position="85"/>
    </location>
</feature>
<name>A0ABP7LVY1_9ACTN</name>
<evidence type="ECO:0000313" key="2">
    <source>
        <dbReference type="EMBL" id="GAA3908602.1"/>
    </source>
</evidence>
<reference evidence="3" key="1">
    <citation type="journal article" date="2019" name="Int. J. Syst. Evol. Microbiol.">
        <title>The Global Catalogue of Microorganisms (GCM) 10K type strain sequencing project: providing services to taxonomists for standard genome sequencing and annotation.</title>
        <authorList>
            <consortium name="The Broad Institute Genomics Platform"/>
            <consortium name="The Broad Institute Genome Sequencing Center for Infectious Disease"/>
            <person name="Wu L."/>
            <person name="Ma J."/>
        </authorList>
    </citation>
    <scope>NUCLEOTIDE SEQUENCE [LARGE SCALE GENOMIC DNA]</scope>
    <source>
        <strain evidence="3">JCM 16956</strain>
    </source>
</reference>
<dbReference type="RefSeq" id="WP_345280431.1">
    <property type="nucleotide sequence ID" value="NZ_BAABAJ010000004.1"/>
</dbReference>
<dbReference type="Proteomes" id="UP001501000">
    <property type="component" value="Unassembled WGS sequence"/>
</dbReference>
<dbReference type="EMBL" id="BAABAJ010000004">
    <property type="protein sequence ID" value="GAA3908602.1"/>
    <property type="molecule type" value="Genomic_DNA"/>
</dbReference>
<accession>A0ABP7LVY1</accession>